<comment type="caution">
    <text evidence="1">The sequence shown here is derived from an EMBL/GenBank/DDBJ whole genome shotgun (WGS) entry which is preliminary data.</text>
</comment>
<sequence>SLGLVINMGKRKCLTIRDFQLLNRKAEELEADGNYGYHLTMGLDGMQTLALPYPTLVPSGVKAFAATAVKNQQIVLSEIEEGIVPAHTGVIIEAAAGDYHFKPSAEAGRTQSLLLGVTESAATDNALKYYTLTLSPKPGFTLYEGLELEKNRAYFTRPASESLTFFPFQLLYVGMDNGALSQPHHPAPTYDLSGRRVKNPGRGVYITEGKKVWIQ</sequence>
<dbReference type="AlphaFoldDB" id="J9GA97"/>
<organism evidence="1">
    <name type="scientific">gut metagenome</name>
    <dbReference type="NCBI Taxonomy" id="749906"/>
    <lineage>
        <taxon>unclassified sequences</taxon>
        <taxon>metagenomes</taxon>
        <taxon>organismal metagenomes</taxon>
    </lineage>
</organism>
<dbReference type="EMBL" id="AMCI01001882">
    <property type="protein sequence ID" value="EJX04207.1"/>
    <property type="molecule type" value="Genomic_DNA"/>
</dbReference>
<name>J9GA97_9ZZZZ</name>
<gene>
    <name evidence="1" type="ORF">EVA_07684</name>
</gene>
<proteinExistence type="predicted"/>
<protein>
    <submittedName>
        <fullName evidence="1">Alpha-amylase</fullName>
    </submittedName>
</protein>
<accession>J9GA97</accession>
<reference evidence="1" key="1">
    <citation type="journal article" date="2012" name="PLoS ONE">
        <title>Gene sets for utilization of primary and secondary nutrition supplies in the distal gut of endangered iberian lynx.</title>
        <authorList>
            <person name="Alcaide M."/>
            <person name="Messina E."/>
            <person name="Richter M."/>
            <person name="Bargiela R."/>
            <person name="Peplies J."/>
            <person name="Huws S.A."/>
            <person name="Newbold C.J."/>
            <person name="Golyshin P.N."/>
            <person name="Simon M.A."/>
            <person name="Lopez G."/>
            <person name="Yakimov M.M."/>
            <person name="Ferrer M."/>
        </authorList>
    </citation>
    <scope>NUCLEOTIDE SEQUENCE</scope>
</reference>
<evidence type="ECO:0000313" key="1">
    <source>
        <dbReference type="EMBL" id="EJX04207.1"/>
    </source>
</evidence>
<feature type="non-terminal residue" evidence="1">
    <location>
        <position position="1"/>
    </location>
</feature>